<organism evidence="1 2">
    <name type="scientific">Mycetomoellerius zeteki</name>
    <dbReference type="NCBI Taxonomy" id="64791"/>
    <lineage>
        <taxon>Eukaryota</taxon>
        <taxon>Metazoa</taxon>
        <taxon>Ecdysozoa</taxon>
        <taxon>Arthropoda</taxon>
        <taxon>Hexapoda</taxon>
        <taxon>Insecta</taxon>
        <taxon>Pterygota</taxon>
        <taxon>Neoptera</taxon>
        <taxon>Endopterygota</taxon>
        <taxon>Hymenoptera</taxon>
        <taxon>Apocrita</taxon>
        <taxon>Aculeata</taxon>
        <taxon>Formicoidea</taxon>
        <taxon>Formicidae</taxon>
        <taxon>Myrmicinae</taxon>
        <taxon>Mycetomoellerius</taxon>
    </lineage>
</organism>
<reference evidence="1 2" key="1">
    <citation type="submission" date="2015-09" db="EMBL/GenBank/DDBJ databases">
        <title>Trachymyrmex zeteki WGS genome.</title>
        <authorList>
            <person name="Nygaard S."/>
            <person name="Hu H."/>
            <person name="Boomsma J."/>
            <person name="Zhang G."/>
        </authorList>
    </citation>
    <scope>NUCLEOTIDE SEQUENCE [LARGE SCALE GENOMIC DNA]</scope>
    <source>
        <strain evidence="1">Tzet28-1</strain>
        <tissue evidence="1">Whole body</tissue>
    </source>
</reference>
<keyword evidence="2" id="KW-1185">Reference proteome</keyword>
<sequence length="50" mass="5623">MRLDLSCLTLNWNMVTKNASRPMFYIGDINTVQSSGIPSIYRSSKRVSLG</sequence>
<proteinExistence type="predicted"/>
<evidence type="ECO:0000313" key="1">
    <source>
        <dbReference type="EMBL" id="KYQ53086.1"/>
    </source>
</evidence>
<protein>
    <submittedName>
        <fullName evidence="1">Uncharacterized protein</fullName>
    </submittedName>
</protein>
<dbReference type="AlphaFoldDB" id="A0A151WZ80"/>
<dbReference type="EMBL" id="KQ982649">
    <property type="protein sequence ID" value="KYQ53086.1"/>
    <property type="molecule type" value="Genomic_DNA"/>
</dbReference>
<accession>A0A151WZ80</accession>
<dbReference type="STRING" id="64791.A0A151WZ80"/>
<gene>
    <name evidence="1" type="ORF">ALC60_07814</name>
</gene>
<dbReference type="Proteomes" id="UP000075809">
    <property type="component" value="Unassembled WGS sequence"/>
</dbReference>
<name>A0A151WZ80_9HYME</name>
<evidence type="ECO:0000313" key="2">
    <source>
        <dbReference type="Proteomes" id="UP000075809"/>
    </source>
</evidence>